<comment type="similarity">
    <text evidence="2">Belongs to the NOC2 family.</text>
</comment>
<keyword evidence="3" id="KW-0539">Nucleus</keyword>
<evidence type="ECO:0000313" key="6">
    <source>
        <dbReference type="Proteomes" id="UP000663854"/>
    </source>
</evidence>
<proteinExistence type="inferred from homology"/>
<evidence type="ECO:0000313" key="7">
    <source>
        <dbReference type="Proteomes" id="UP000663870"/>
    </source>
</evidence>
<name>A0A815CAF6_9BILA</name>
<evidence type="ECO:0000256" key="3">
    <source>
        <dbReference type="ARBA" id="ARBA00023242"/>
    </source>
</evidence>
<protein>
    <submittedName>
        <fullName evidence="4">Uncharacterized protein</fullName>
    </submittedName>
</protein>
<evidence type="ECO:0000256" key="2">
    <source>
        <dbReference type="ARBA" id="ARBA00005907"/>
    </source>
</evidence>
<sequence>MKKYSFLMFCRVVYTKPCVQKKTNNQIQKNQATLNRIRYVIGAFRLAVQSAYDDADLSSHTDDKTKKKKNKQLKTTLNRIVRDGFIDQFYELIILYLVHYIHHVTFVELVNTLILMYKKFIKVCKNEDKKKGLNVKDIKEIDN</sequence>
<organism evidence="4 6">
    <name type="scientific">Rotaria sordida</name>
    <dbReference type="NCBI Taxonomy" id="392033"/>
    <lineage>
        <taxon>Eukaryota</taxon>
        <taxon>Metazoa</taxon>
        <taxon>Spiralia</taxon>
        <taxon>Gnathifera</taxon>
        <taxon>Rotifera</taxon>
        <taxon>Eurotatoria</taxon>
        <taxon>Bdelloidea</taxon>
        <taxon>Philodinida</taxon>
        <taxon>Philodinidae</taxon>
        <taxon>Rotaria</taxon>
    </lineage>
</organism>
<dbReference type="Pfam" id="PF03715">
    <property type="entry name" value="Noc2"/>
    <property type="match status" value="1"/>
</dbReference>
<reference evidence="4" key="1">
    <citation type="submission" date="2021-02" db="EMBL/GenBank/DDBJ databases">
        <authorList>
            <person name="Nowell W R."/>
        </authorList>
    </citation>
    <scope>NUCLEOTIDE SEQUENCE</scope>
</reference>
<evidence type="ECO:0000313" key="4">
    <source>
        <dbReference type="EMBL" id="CAF1280992.1"/>
    </source>
</evidence>
<evidence type="ECO:0000256" key="1">
    <source>
        <dbReference type="ARBA" id="ARBA00004123"/>
    </source>
</evidence>
<dbReference type="InterPro" id="IPR005343">
    <property type="entry name" value="Noc2"/>
</dbReference>
<dbReference type="AlphaFoldDB" id="A0A815CAF6"/>
<dbReference type="GO" id="GO:0005634">
    <property type="term" value="C:nucleus"/>
    <property type="evidence" value="ECO:0007669"/>
    <property type="project" value="UniProtKB-SubCell"/>
</dbReference>
<dbReference type="Proteomes" id="UP000663870">
    <property type="component" value="Unassembled WGS sequence"/>
</dbReference>
<comment type="subcellular location">
    <subcellularLocation>
        <location evidence="1">Nucleus</location>
    </subcellularLocation>
</comment>
<gene>
    <name evidence="5" type="ORF">JXQ802_LOCUS44561</name>
    <name evidence="4" type="ORF">PYM288_LOCUS28880</name>
</gene>
<dbReference type="EMBL" id="CAJNOH010002220">
    <property type="protein sequence ID" value="CAF1280992.1"/>
    <property type="molecule type" value="Genomic_DNA"/>
</dbReference>
<keyword evidence="7" id="KW-1185">Reference proteome</keyword>
<accession>A0A815CAF6</accession>
<evidence type="ECO:0000313" key="5">
    <source>
        <dbReference type="EMBL" id="CAF1563497.1"/>
    </source>
</evidence>
<dbReference type="Proteomes" id="UP000663854">
    <property type="component" value="Unassembled WGS sequence"/>
</dbReference>
<dbReference type="EMBL" id="CAJNOL010003461">
    <property type="protein sequence ID" value="CAF1563497.1"/>
    <property type="molecule type" value="Genomic_DNA"/>
</dbReference>
<comment type="caution">
    <text evidence="4">The sequence shown here is derived from an EMBL/GenBank/DDBJ whole genome shotgun (WGS) entry which is preliminary data.</text>
</comment>